<dbReference type="Pfam" id="PF03087">
    <property type="entry name" value="BPS1"/>
    <property type="match status" value="1"/>
</dbReference>
<dbReference type="InParanoid" id="A0A7J7DG88"/>
<evidence type="ECO:0000313" key="2">
    <source>
        <dbReference type="Proteomes" id="UP000593562"/>
    </source>
</evidence>
<dbReference type="Proteomes" id="UP000593562">
    <property type="component" value="Unassembled WGS sequence"/>
</dbReference>
<dbReference type="AlphaFoldDB" id="A0A7J7DG88"/>
<dbReference type="GO" id="GO:0048364">
    <property type="term" value="P:root development"/>
    <property type="evidence" value="ECO:0007669"/>
    <property type="project" value="InterPro"/>
</dbReference>
<proteinExistence type="predicted"/>
<comment type="caution">
    <text evidence="1">The sequence shown here is derived from an EMBL/GenBank/DDBJ whole genome shotgun (WGS) entry which is preliminary data.</text>
</comment>
<dbReference type="EMBL" id="JAAARO010000007">
    <property type="protein sequence ID" value="KAF5745066.1"/>
    <property type="molecule type" value="Genomic_DNA"/>
</dbReference>
<evidence type="ECO:0000313" key="1">
    <source>
        <dbReference type="EMBL" id="KAF5745066.1"/>
    </source>
</evidence>
<dbReference type="PANTHER" id="PTHR31509">
    <property type="entry name" value="BPS1-LIKE PROTEIN"/>
    <property type="match status" value="1"/>
</dbReference>
<organism evidence="1 2">
    <name type="scientific">Tripterygium wilfordii</name>
    <name type="common">Thunder God vine</name>
    <dbReference type="NCBI Taxonomy" id="458696"/>
    <lineage>
        <taxon>Eukaryota</taxon>
        <taxon>Viridiplantae</taxon>
        <taxon>Streptophyta</taxon>
        <taxon>Embryophyta</taxon>
        <taxon>Tracheophyta</taxon>
        <taxon>Spermatophyta</taxon>
        <taxon>Magnoliopsida</taxon>
        <taxon>eudicotyledons</taxon>
        <taxon>Gunneridae</taxon>
        <taxon>Pentapetalae</taxon>
        <taxon>rosids</taxon>
        <taxon>fabids</taxon>
        <taxon>Celastrales</taxon>
        <taxon>Celastraceae</taxon>
        <taxon>Tripterygium</taxon>
    </lineage>
</organism>
<name>A0A7J7DG88_TRIWF</name>
<gene>
    <name evidence="1" type="ORF">HS088_TW07G00647</name>
</gene>
<accession>A0A7J7DG88</accession>
<reference evidence="1 2" key="1">
    <citation type="journal article" date="2020" name="Nat. Commun.">
        <title>Genome of Tripterygium wilfordii and identification of cytochrome P450 involved in triptolide biosynthesis.</title>
        <authorList>
            <person name="Tu L."/>
            <person name="Su P."/>
            <person name="Zhang Z."/>
            <person name="Gao L."/>
            <person name="Wang J."/>
            <person name="Hu T."/>
            <person name="Zhou J."/>
            <person name="Zhang Y."/>
            <person name="Zhao Y."/>
            <person name="Liu Y."/>
            <person name="Song Y."/>
            <person name="Tong Y."/>
            <person name="Lu Y."/>
            <person name="Yang J."/>
            <person name="Xu C."/>
            <person name="Jia M."/>
            <person name="Peters R.J."/>
            <person name="Huang L."/>
            <person name="Gao W."/>
        </authorList>
    </citation>
    <scope>NUCLEOTIDE SEQUENCE [LARGE SCALE GENOMIC DNA]</scope>
    <source>
        <strain evidence="2">cv. XIE 37</strain>
        <tissue evidence="1">Leaf</tissue>
    </source>
</reference>
<dbReference type="GO" id="GO:0048367">
    <property type="term" value="P:shoot system development"/>
    <property type="evidence" value="ECO:0007669"/>
    <property type="project" value="InterPro"/>
</dbReference>
<dbReference type="InterPro" id="IPR004320">
    <property type="entry name" value="BPS1_pln"/>
</dbReference>
<sequence length="327" mass="35592">MKPSSILRGLSFRIHARISASPAAVAPLPVRTQFDQRLTSELDALHDQSPAFGINGTGYASAAWIIDLLAASAATQKIEQESLINVVAQDSDRKLIDEYLDFNVDILDACNEASEKLEIMQSYIQSLRIVAHSVEANFEPNSATTARARHMLDSCIVIERSREMNSKRSCSKSKKLLSQRCSPGKSSGGTTQLGEILTGSTAMTSLVCRILGITLSFKSSKHMFPSMQLQSTNSWSFSLLGLQKKVTESSRGAGSTMLAELRRTIEASRNLRDCLAESDEIGVAVEELTRSCGELEEGIKGLEGEVKELYKGLIAVRMALLDSLSKA</sequence>
<protein>
    <submittedName>
        <fullName evidence="1">Uncharacterized protein</fullName>
    </submittedName>
</protein>
<dbReference type="OrthoDB" id="1878996at2759"/>
<keyword evidence="2" id="KW-1185">Reference proteome</keyword>